<dbReference type="EMBL" id="CAXDID020000246">
    <property type="protein sequence ID" value="CAL6063442.1"/>
    <property type="molecule type" value="Genomic_DNA"/>
</dbReference>
<dbReference type="AlphaFoldDB" id="A0AA86PJH7"/>
<gene>
    <name evidence="1" type="ORF">HINF_LOCUS27206</name>
    <name evidence="2" type="ORF">HINF_LOCUS50874</name>
</gene>
<organism evidence="1">
    <name type="scientific">Hexamita inflata</name>
    <dbReference type="NCBI Taxonomy" id="28002"/>
    <lineage>
        <taxon>Eukaryota</taxon>
        <taxon>Metamonada</taxon>
        <taxon>Diplomonadida</taxon>
        <taxon>Hexamitidae</taxon>
        <taxon>Hexamitinae</taxon>
        <taxon>Hexamita</taxon>
    </lineage>
</organism>
<reference evidence="1" key="1">
    <citation type="submission" date="2023-06" db="EMBL/GenBank/DDBJ databases">
        <authorList>
            <person name="Kurt Z."/>
        </authorList>
    </citation>
    <scope>NUCLEOTIDE SEQUENCE</scope>
</reference>
<reference evidence="2 3" key="2">
    <citation type="submission" date="2024-07" db="EMBL/GenBank/DDBJ databases">
        <authorList>
            <person name="Akdeniz Z."/>
        </authorList>
    </citation>
    <scope>NUCLEOTIDE SEQUENCE [LARGE SCALE GENOMIC DNA]</scope>
</reference>
<proteinExistence type="predicted"/>
<dbReference type="Proteomes" id="UP001642409">
    <property type="component" value="Unassembled WGS sequence"/>
</dbReference>
<evidence type="ECO:0000313" key="3">
    <source>
        <dbReference type="Proteomes" id="UP001642409"/>
    </source>
</evidence>
<evidence type="ECO:0000313" key="2">
    <source>
        <dbReference type="EMBL" id="CAL6063442.1"/>
    </source>
</evidence>
<dbReference type="EMBL" id="CATOUU010000666">
    <property type="protein sequence ID" value="CAI9939561.1"/>
    <property type="molecule type" value="Genomic_DNA"/>
</dbReference>
<sequence>MHKYQVWNILQFVVNPGLVSTYIIIEFCSQTDSTEEIIQINQLCFILQLSPWLSSQFTAACFIFYQYTSFNQYLIIYAFDQIFSSSLVPFIRSSSKRRPRQLWIFSSVEFALSRCTQ</sequence>
<evidence type="ECO:0000313" key="1">
    <source>
        <dbReference type="EMBL" id="CAI9939561.1"/>
    </source>
</evidence>
<accession>A0AA86PJH7</accession>
<keyword evidence="3" id="KW-1185">Reference proteome</keyword>
<protein>
    <submittedName>
        <fullName evidence="2">Hypothetical_protein</fullName>
    </submittedName>
</protein>
<comment type="caution">
    <text evidence="1">The sequence shown here is derived from an EMBL/GenBank/DDBJ whole genome shotgun (WGS) entry which is preliminary data.</text>
</comment>
<name>A0AA86PJH7_9EUKA</name>